<name>A0A0J1KTD0_BACAN</name>
<evidence type="ECO:0000313" key="2">
    <source>
        <dbReference type="Proteomes" id="UP000035904"/>
    </source>
</evidence>
<dbReference type="AlphaFoldDB" id="A0A0J1KTD0"/>
<dbReference type="RefSeq" id="WP_000375742.1">
    <property type="nucleotide sequence ID" value="NZ_JALKIB010000003.1"/>
</dbReference>
<dbReference type="Proteomes" id="UP000035904">
    <property type="component" value="Unassembled WGS sequence"/>
</dbReference>
<dbReference type="InterPro" id="IPR007527">
    <property type="entry name" value="Znf_SWIM"/>
</dbReference>
<dbReference type="PROSITE" id="PS50966">
    <property type="entry name" value="ZF_SWIM"/>
    <property type="match status" value="2"/>
</dbReference>
<organism evidence="1 2">
    <name type="scientific">Bacillus anthracis</name>
    <name type="common">anthrax bacterium</name>
    <dbReference type="NCBI Taxonomy" id="1392"/>
    <lineage>
        <taxon>Bacteria</taxon>
        <taxon>Bacillati</taxon>
        <taxon>Bacillota</taxon>
        <taxon>Bacilli</taxon>
        <taxon>Bacillales</taxon>
        <taxon>Bacillaceae</taxon>
        <taxon>Bacillus</taxon>
        <taxon>Bacillus cereus group</taxon>
    </lineage>
</organism>
<comment type="caution">
    <text evidence="1">The sequence shown here is derived from an EMBL/GenBank/DDBJ whole genome shotgun (WGS) entry which is preliminary data.</text>
</comment>
<accession>A0A0J1KTD0</accession>
<gene>
    <name evidence="1" type="ORF">ABW01_08180</name>
</gene>
<reference evidence="1 2" key="1">
    <citation type="submission" date="2015-05" db="EMBL/GenBank/DDBJ databases">
        <title>Whole genome sequence and identification of bacterial endophytes from Costus igneus.</title>
        <authorList>
            <person name="Lee Y.P."/>
            <person name="Gan H.M."/>
            <person name="Eng W."/>
            <person name="Wheatley M.S."/>
            <person name="Caraballo A."/>
            <person name="Polter S."/>
            <person name="Savka M.A."/>
            <person name="Hudson A.O."/>
        </authorList>
    </citation>
    <scope>NUCLEOTIDE SEQUENCE [LARGE SCALE GENOMIC DNA]</scope>
    <source>
        <strain evidence="1 2">RIT375</strain>
    </source>
</reference>
<dbReference type="Pfam" id="PF04434">
    <property type="entry name" value="SWIM"/>
    <property type="match status" value="1"/>
</dbReference>
<protein>
    <submittedName>
        <fullName evidence="1">Uncharacterized protein</fullName>
    </submittedName>
</protein>
<sequence length="545" mass="63585">MDRNNHFLNVLSSIDETYLIAMSNKGTYKRAMKDLAVVKNIKIDLEEDIVQIHLDDETTVTFTGDIRSYSCTCEARSICKHVMMALLEAKKMYEGEENIKVDFSALLNVDVRNIVSEKMWAEMMFRKTFHQKIVLEEEGALIVSFPEESITVRFLTAESVADAICTCKTEGICRHKVEAIYWYQKERGISHETKQVQCLIIESDKLSIFKEMIEQIVHLGLTRLTEKTIYEIEQLSVKARSLKLAKLENLFRKLGTDIRLYRMKHASFQMASYRQTLSAIYEYIMLLEKHRLQESPYRSEYYEVPPLTLHAFGAAGWQTKSGYVGVTYYFYNREQEKWITYTQSRPMFYEGSNITSEDLHEQQVPWGIAGKGNELSRSCLWLKHAKLNVDFQLSSSSQTVGEAGGKTNVTEWQSLFITTWEELLKKVKANRLETSKQGVFCIEFTEMEEWKFQKKEQKWIIPLIDKKGEILQLQMMKQPENEWTIRLVKIYLDSLHVKRMLVHPYQEGTKLVVTPIILYTEVGEIINITLNEGETFYDRVSAHNR</sequence>
<dbReference type="GO" id="GO:0008270">
    <property type="term" value="F:zinc ion binding"/>
    <property type="evidence" value="ECO:0007669"/>
    <property type="project" value="InterPro"/>
</dbReference>
<dbReference type="PATRIC" id="fig|1392.242.peg.4115"/>
<proteinExistence type="predicted"/>
<evidence type="ECO:0000313" key="1">
    <source>
        <dbReference type="EMBL" id="KLV19920.1"/>
    </source>
</evidence>
<dbReference type="EMBL" id="LDPG01000003">
    <property type="protein sequence ID" value="KLV19920.1"/>
    <property type="molecule type" value="Genomic_DNA"/>
</dbReference>